<keyword evidence="4" id="KW-1185">Reference proteome</keyword>
<dbReference type="CDD" id="cd06223">
    <property type="entry name" value="PRTases_typeI"/>
    <property type="match status" value="1"/>
</dbReference>
<organism evidence="3 4">
    <name type="scientific">Nicoliella spurrieriana</name>
    <dbReference type="NCBI Taxonomy" id="2925830"/>
    <lineage>
        <taxon>Bacteria</taxon>
        <taxon>Bacillati</taxon>
        <taxon>Bacillota</taxon>
        <taxon>Bacilli</taxon>
        <taxon>Lactobacillales</taxon>
        <taxon>Lactobacillaceae</taxon>
        <taxon>Nicoliella</taxon>
    </lineage>
</organism>
<protein>
    <submittedName>
        <fullName evidence="3">ComF family protein</fullName>
    </submittedName>
</protein>
<name>A0A976X5Q0_9LACO</name>
<comment type="similarity">
    <text evidence="1">Belongs to the ComF/GntX family.</text>
</comment>
<dbReference type="InterPro" id="IPR029057">
    <property type="entry name" value="PRTase-like"/>
</dbReference>
<evidence type="ECO:0000259" key="2">
    <source>
        <dbReference type="Pfam" id="PF00156"/>
    </source>
</evidence>
<dbReference type="SUPFAM" id="SSF53271">
    <property type="entry name" value="PRTase-like"/>
    <property type="match status" value="1"/>
</dbReference>
<proteinExistence type="inferred from homology"/>
<feature type="domain" description="Phosphoribosyltransferase" evidence="2">
    <location>
        <begin position="162"/>
        <end position="225"/>
    </location>
</feature>
<dbReference type="KEGG" id="lbe:MOO44_02080"/>
<sequence>MNKCLLCQNYLSNQVTIGWLLSLAPSVNSVICNKCQNRFNRLADQPTCTSCNKLGIESEDCEDCLEWQAKTDFQFVNHSLYQYNVAMKEFMHRYKFVGDYQLRTVFAAELSESATASGRVIVPIPLTPITLQRRGFNQTLGLLQVQTIECLLTKNHQKNIDQSQRGRDQRKAMEQPFIVDPKLIGRIAQRDVLIVDDVYTTGTTIRFAARLLIENGAKSVQGLTLAR</sequence>
<dbReference type="AlphaFoldDB" id="A0A976X5Q0"/>
<dbReference type="InterPro" id="IPR000836">
    <property type="entry name" value="PRTase_dom"/>
</dbReference>
<evidence type="ECO:0000313" key="4">
    <source>
        <dbReference type="Proteomes" id="UP000831181"/>
    </source>
</evidence>
<dbReference type="EMBL" id="CP093361">
    <property type="protein sequence ID" value="UQS86986.1"/>
    <property type="molecule type" value="Genomic_DNA"/>
</dbReference>
<evidence type="ECO:0000313" key="3">
    <source>
        <dbReference type="EMBL" id="UQS86986.1"/>
    </source>
</evidence>
<dbReference type="PANTHER" id="PTHR47505:SF1">
    <property type="entry name" value="DNA UTILIZATION PROTEIN YHGH"/>
    <property type="match status" value="1"/>
</dbReference>
<gene>
    <name evidence="3" type="ORF">MOO44_02080</name>
</gene>
<dbReference type="Gene3D" id="3.40.50.2020">
    <property type="match status" value="1"/>
</dbReference>
<dbReference type="InterPro" id="IPR051910">
    <property type="entry name" value="ComF/GntX_DNA_util-trans"/>
</dbReference>
<reference evidence="3" key="1">
    <citation type="journal article" date="2022" name="Int. J. Syst. Evol. Microbiol.">
        <title>Apilactobacillus apisilvae sp. nov., Nicolia spurrieriana gen. nov. sp. nov., Bombilactobacillus folatiphilus sp. nov. and Bombilactobacillus thymidiniphilus sp. nov., four new lactic acid bacterial isolates from stingless bees Tetragonula carbonaria and Austroplebeia australis.</title>
        <authorList>
            <person name="Oliphant S.A."/>
            <person name="Watson-Haigh N.S."/>
            <person name="Sumby K.M."/>
            <person name="Gardner J."/>
            <person name="Groom S."/>
            <person name="Jiranek V."/>
        </authorList>
    </citation>
    <scope>NUCLEOTIDE SEQUENCE</scope>
    <source>
        <strain evidence="3">SGEP1_A5</strain>
    </source>
</reference>
<dbReference type="PANTHER" id="PTHR47505">
    <property type="entry name" value="DNA UTILIZATION PROTEIN YHGH"/>
    <property type="match status" value="1"/>
</dbReference>
<accession>A0A976X5Q0</accession>
<dbReference type="Proteomes" id="UP000831181">
    <property type="component" value="Chromosome"/>
</dbReference>
<dbReference type="Pfam" id="PF00156">
    <property type="entry name" value="Pribosyltran"/>
    <property type="match status" value="1"/>
</dbReference>
<evidence type="ECO:0000256" key="1">
    <source>
        <dbReference type="ARBA" id="ARBA00008007"/>
    </source>
</evidence>
<dbReference type="RefSeq" id="WP_260116788.1">
    <property type="nucleotide sequence ID" value="NZ_CP093361.1"/>
</dbReference>